<dbReference type="Proteomes" id="UP001153269">
    <property type="component" value="Unassembled WGS sequence"/>
</dbReference>
<organism evidence="2 3">
    <name type="scientific">Pleuronectes platessa</name>
    <name type="common">European plaice</name>
    <dbReference type="NCBI Taxonomy" id="8262"/>
    <lineage>
        <taxon>Eukaryota</taxon>
        <taxon>Metazoa</taxon>
        <taxon>Chordata</taxon>
        <taxon>Craniata</taxon>
        <taxon>Vertebrata</taxon>
        <taxon>Euteleostomi</taxon>
        <taxon>Actinopterygii</taxon>
        <taxon>Neopterygii</taxon>
        <taxon>Teleostei</taxon>
        <taxon>Neoteleostei</taxon>
        <taxon>Acanthomorphata</taxon>
        <taxon>Carangaria</taxon>
        <taxon>Pleuronectiformes</taxon>
        <taxon>Pleuronectoidei</taxon>
        <taxon>Pleuronectidae</taxon>
        <taxon>Pleuronectes</taxon>
    </lineage>
</organism>
<sequence length="206" mass="23204">MCVPPGKRSRTRRDSRAQWRRRRLGDFSDVTGLCGLHWNNTWERRGGEGGEQTINHHQPPPPCSSSSEKKDPLLQLMPCSRAFSVEKPGLARFPLFSLLFLLLSRGFSSLTGVELSSDFVEESLQVAQLVHGALHIMHPPPEESLRRRRRKEQHHRVLLPLSLSGCWHRPAVDFSRLARAPAESGVLASDAPRLKAGELPLEEELD</sequence>
<keyword evidence="3" id="KW-1185">Reference proteome</keyword>
<name>A0A9N7Z590_PLEPL</name>
<accession>A0A9N7Z590</accession>
<reference evidence="2" key="1">
    <citation type="submission" date="2020-03" db="EMBL/GenBank/DDBJ databases">
        <authorList>
            <person name="Weist P."/>
        </authorList>
    </citation>
    <scope>NUCLEOTIDE SEQUENCE</scope>
</reference>
<protein>
    <submittedName>
        <fullName evidence="2">Uncharacterized protein</fullName>
    </submittedName>
</protein>
<dbReference type="EMBL" id="CADEAL010004102">
    <property type="protein sequence ID" value="CAB1451770.1"/>
    <property type="molecule type" value="Genomic_DNA"/>
</dbReference>
<gene>
    <name evidence="2" type="ORF">PLEPLA_LOCUS39496</name>
</gene>
<evidence type="ECO:0000313" key="3">
    <source>
        <dbReference type="Proteomes" id="UP001153269"/>
    </source>
</evidence>
<evidence type="ECO:0000313" key="2">
    <source>
        <dbReference type="EMBL" id="CAB1451770.1"/>
    </source>
</evidence>
<comment type="caution">
    <text evidence="2">The sequence shown here is derived from an EMBL/GenBank/DDBJ whole genome shotgun (WGS) entry which is preliminary data.</text>
</comment>
<proteinExistence type="predicted"/>
<dbReference type="AlphaFoldDB" id="A0A9N7Z590"/>
<feature type="region of interest" description="Disordered" evidence="1">
    <location>
        <begin position="45"/>
        <end position="70"/>
    </location>
</feature>
<evidence type="ECO:0000256" key="1">
    <source>
        <dbReference type="SAM" id="MobiDB-lite"/>
    </source>
</evidence>